<dbReference type="GO" id="GO:0016787">
    <property type="term" value="F:hydrolase activity"/>
    <property type="evidence" value="ECO:0007669"/>
    <property type="project" value="UniProtKB-KW"/>
</dbReference>
<dbReference type="InterPro" id="IPR027417">
    <property type="entry name" value="P-loop_NTPase"/>
</dbReference>
<keyword evidence="12" id="KW-1185">Reference proteome</keyword>
<reference evidence="11" key="1">
    <citation type="submission" date="2017-08" db="EMBL/GenBank/DDBJ databases">
        <authorList>
            <person name="Polle J.E."/>
            <person name="Barry K."/>
            <person name="Cushman J."/>
            <person name="Schmutz J."/>
            <person name="Tran D."/>
            <person name="Hathwaick L.T."/>
            <person name="Yim W.C."/>
            <person name="Jenkins J."/>
            <person name="Mckie-Krisberg Z.M."/>
            <person name="Prochnik S."/>
            <person name="Lindquist E."/>
            <person name="Dockter R.B."/>
            <person name="Adam C."/>
            <person name="Molina H."/>
            <person name="Bunkerborg J."/>
            <person name="Jin E."/>
            <person name="Buchheim M."/>
            <person name="Magnuson J."/>
        </authorList>
    </citation>
    <scope>NUCLEOTIDE SEQUENCE</scope>
    <source>
        <strain evidence="11">CCAP 19/18</strain>
    </source>
</reference>
<dbReference type="Gene3D" id="3.40.50.300">
    <property type="entry name" value="P-loop containing nucleotide triphosphate hydrolases"/>
    <property type="match status" value="2"/>
</dbReference>
<evidence type="ECO:0000256" key="5">
    <source>
        <dbReference type="ARBA" id="ARBA00022884"/>
    </source>
</evidence>
<dbReference type="PANTHER" id="PTHR24031">
    <property type="entry name" value="RNA HELICASE"/>
    <property type="match status" value="1"/>
</dbReference>
<evidence type="ECO:0000259" key="9">
    <source>
        <dbReference type="PROSITE" id="PS51192"/>
    </source>
</evidence>
<evidence type="ECO:0000313" key="11">
    <source>
        <dbReference type="EMBL" id="KAF5831921.1"/>
    </source>
</evidence>
<organism evidence="11 12">
    <name type="scientific">Dunaliella salina</name>
    <name type="common">Green alga</name>
    <name type="synonym">Protococcus salinus</name>
    <dbReference type="NCBI Taxonomy" id="3046"/>
    <lineage>
        <taxon>Eukaryota</taxon>
        <taxon>Viridiplantae</taxon>
        <taxon>Chlorophyta</taxon>
        <taxon>core chlorophytes</taxon>
        <taxon>Chlorophyceae</taxon>
        <taxon>CS clade</taxon>
        <taxon>Chlamydomonadales</taxon>
        <taxon>Dunaliellaceae</taxon>
        <taxon>Dunaliella</taxon>
    </lineage>
</organism>
<dbReference type="PROSITE" id="PS51194">
    <property type="entry name" value="HELICASE_CTER"/>
    <property type="match status" value="1"/>
</dbReference>
<proteinExistence type="inferred from homology"/>
<dbReference type="EC" id="3.6.4.13" evidence="7"/>
<dbReference type="Proteomes" id="UP000815325">
    <property type="component" value="Unassembled WGS sequence"/>
</dbReference>
<comment type="catalytic activity">
    <reaction evidence="7">
        <text>ATP + H2O = ADP + phosphate + H(+)</text>
        <dbReference type="Rhea" id="RHEA:13065"/>
        <dbReference type="ChEBI" id="CHEBI:15377"/>
        <dbReference type="ChEBI" id="CHEBI:15378"/>
        <dbReference type="ChEBI" id="CHEBI:30616"/>
        <dbReference type="ChEBI" id="CHEBI:43474"/>
        <dbReference type="ChEBI" id="CHEBI:456216"/>
        <dbReference type="EC" id="3.6.4.13"/>
    </reaction>
</comment>
<dbReference type="SMART" id="SM00487">
    <property type="entry name" value="DEXDc"/>
    <property type="match status" value="1"/>
</dbReference>
<evidence type="ECO:0000256" key="2">
    <source>
        <dbReference type="ARBA" id="ARBA00022801"/>
    </source>
</evidence>
<keyword evidence="4 6" id="KW-0067">ATP-binding</keyword>
<dbReference type="Pfam" id="PF00271">
    <property type="entry name" value="Helicase_C"/>
    <property type="match status" value="1"/>
</dbReference>
<keyword evidence="3 6" id="KW-0347">Helicase</keyword>
<comment type="caution">
    <text evidence="11">The sequence shown here is derived from an EMBL/GenBank/DDBJ whole genome shotgun (WGS) entry which is preliminary data.</text>
</comment>
<dbReference type="EMBL" id="MU069911">
    <property type="protein sequence ID" value="KAF5831921.1"/>
    <property type="molecule type" value="Genomic_DNA"/>
</dbReference>
<evidence type="ECO:0000256" key="4">
    <source>
        <dbReference type="ARBA" id="ARBA00022840"/>
    </source>
</evidence>
<dbReference type="CDD" id="cd18787">
    <property type="entry name" value="SF2_C_DEAD"/>
    <property type="match status" value="1"/>
</dbReference>
<evidence type="ECO:0000313" key="12">
    <source>
        <dbReference type="Proteomes" id="UP000815325"/>
    </source>
</evidence>
<feature type="compositionally biased region" description="Low complexity" evidence="8">
    <location>
        <begin position="212"/>
        <end position="221"/>
    </location>
</feature>
<protein>
    <recommendedName>
        <fullName evidence="7">ATP-dependent RNA helicase</fullName>
        <ecNumber evidence="7">3.6.4.13</ecNumber>
    </recommendedName>
</protein>
<evidence type="ECO:0000256" key="7">
    <source>
        <dbReference type="RuleBase" id="RU365068"/>
    </source>
</evidence>
<sequence length="379" mass="40822">MLARRDAMVRAPTGSGKTLAYLVPIIQDLATQSPRLSRAEGTHALVIAPTRELCLQIHDVAMLLLKKYHWLVPGLVIGGENRVHEKARLRKGVTLLVATPGRLMDHLESTSSFKIGELRWLILDEADRLLDLGFEAKLKAIIEILDKKAEEAGTTEHKRTTALLSATLHDRLTGLAAATLHKPATIGFNLAQSESGLQLSTAPIGDGDESAEAGAGSGSSAHQDPGSGTFHIPSQLRQCCVFVECRQRLLALAGLIRQKLLRTGFKKGGEDGSQNQGRKAVVFLSSCDGVELHYELLVKVWEAATGAPLLSFPGSSSSSEPPVYKLHGDMPQSQRTANFLGFTQAHRAVLLCTDVAARGLDFPDVTHILQYDVPGAPAE</sequence>
<dbReference type="InterPro" id="IPR001650">
    <property type="entry name" value="Helicase_C-like"/>
</dbReference>
<evidence type="ECO:0000256" key="6">
    <source>
        <dbReference type="RuleBase" id="RU000492"/>
    </source>
</evidence>
<evidence type="ECO:0000256" key="8">
    <source>
        <dbReference type="SAM" id="MobiDB-lite"/>
    </source>
</evidence>
<dbReference type="SUPFAM" id="SSF52540">
    <property type="entry name" value="P-loop containing nucleoside triphosphate hydrolases"/>
    <property type="match status" value="2"/>
</dbReference>
<keyword evidence="1 6" id="KW-0547">Nucleotide-binding</keyword>
<gene>
    <name evidence="11" type="ORF">DUNSADRAFT_12379</name>
</gene>
<dbReference type="PROSITE" id="PS51192">
    <property type="entry name" value="HELICASE_ATP_BIND_1"/>
    <property type="match status" value="1"/>
</dbReference>
<dbReference type="PROSITE" id="PS00039">
    <property type="entry name" value="DEAD_ATP_HELICASE"/>
    <property type="match status" value="1"/>
</dbReference>
<comment type="function">
    <text evidence="7">RNA helicase.</text>
</comment>
<name>A0ABQ7GBE7_DUNSA</name>
<dbReference type="InterPro" id="IPR014001">
    <property type="entry name" value="Helicase_ATP-bd"/>
</dbReference>
<dbReference type="InterPro" id="IPR000629">
    <property type="entry name" value="RNA-helicase_DEAD-box_CS"/>
</dbReference>
<comment type="domain">
    <text evidence="7">The Q motif is unique to and characteristic of the DEAD box family of RNA helicases and controls ATP binding and hydrolysis.</text>
</comment>
<comment type="similarity">
    <text evidence="6">Belongs to the DEAD box helicase family.</text>
</comment>
<dbReference type="Pfam" id="PF00270">
    <property type="entry name" value="DEAD"/>
    <property type="match status" value="1"/>
</dbReference>
<evidence type="ECO:0000259" key="10">
    <source>
        <dbReference type="PROSITE" id="PS51194"/>
    </source>
</evidence>
<feature type="domain" description="Helicase C-terminal" evidence="10">
    <location>
        <begin position="255"/>
        <end position="379"/>
    </location>
</feature>
<dbReference type="SMART" id="SM00490">
    <property type="entry name" value="HELICc"/>
    <property type="match status" value="1"/>
</dbReference>
<dbReference type="InterPro" id="IPR011545">
    <property type="entry name" value="DEAD/DEAH_box_helicase_dom"/>
</dbReference>
<evidence type="ECO:0000256" key="3">
    <source>
        <dbReference type="ARBA" id="ARBA00022806"/>
    </source>
</evidence>
<feature type="region of interest" description="Disordered" evidence="8">
    <location>
        <begin position="199"/>
        <end position="228"/>
    </location>
</feature>
<accession>A0ABQ7GBE7</accession>
<keyword evidence="2 6" id="KW-0378">Hydrolase</keyword>
<evidence type="ECO:0000256" key="1">
    <source>
        <dbReference type="ARBA" id="ARBA00022741"/>
    </source>
</evidence>
<keyword evidence="5 7" id="KW-0694">RNA-binding</keyword>
<feature type="domain" description="Helicase ATP-binding" evidence="9">
    <location>
        <begin position="1"/>
        <end position="186"/>
    </location>
</feature>